<evidence type="ECO:0000259" key="1">
    <source>
        <dbReference type="PROSITE" id="PS50181"/>
    </source>
</evidence>
<dbReference type="SUPFAM" id="SSF81383">
    <property type="entry name" value="F-box domain"/>
    <property type="match status" value="1"/>
</dbReference>
<evidence type="ECO:0000313" key="3">
    <source>
        <dbReference type="Proteomes" id="UP000449547"/>
    </source>
</evidence>
<dbReference type="OrthoDB" id="4016968at2759"/>
<gene>
    <name evidence="2" type="ORF">DIURU_001106</name>
</gene>
<dbReference type="Proteomes" id="UP000449547">
    <property type="component" value="Unassembled WGS sequence"/>
</dbReference>
<dbReference type="SMART" id="SM00256">
    <property type="entry name" value="FBOX"/>
    <property type="match status" value="1"/>
</dbReference>
<dbReference type="RefSeq" id="XP_034014129.1">
    <property type="nucleotide sequence ID" value="XM_034153614.1"/>
</dbReference>
<dbReference type="PROSITE" id="PS50181">
    <property type="entry name" value="FBOX"/>
    <property type="match status" value="1"/>
</dbReference>
<reference evidence="2 3" key="1">
    <citation type="submission" date="2019-07" db="EMBL/GenBank/DDBJ databases">
        <title>Genome assembly of two rare yeast pathogens: Diutina rugosa and Trichomonascus ciferrii.</title>
        <authorList>
            <person name="Mixao V."/>
            <person name="Saus E."/>
            <person name="Hansen A."/>
            <person name="Lass-Flor C."/>
            <person name="Gabaldon T."/>
        </authorList>
    </citation>
    <scope>NUCLEOTIDE SEQUENCE [LARGE SCALE GENOMIC DNA]</scope>
    <source>
        <strain evidence="2 3">CBS 613</strain>
    </source>
</reference>
<dbReference type="SUPFAM" id="SSF52047">
    <property type="entry name" value="RNI-like"/>
    <property type="match status" value="1"/>
</dbReference>
<feature type="domain" description="F-box" evidence="1">
    <location>
        <begin position="44"/>
        <end position="89"/>
    </location>
</feature>
<organism evidence="2 3">
    <name type="scientific">Diutina rugosa</name>
    <name type="common">Yeast</name>
    <name type="synonym">Candida rugosa</name>
    <dbReference type="NCBI Taxonomy" id="5481"/>
    <lineage>
        <taxon>Eukaryota</taxon>
        <taxon>Fungi</taxon>
        <taxon>Dikarya</taxon>
        <taxon>Ascomycota</taxon>
        <taxon>Saccharomycotina</taxon>
        <taxon>Pichiomycetes</taxon>
        <taxon>Debaryomycetaceae</taxon>
        <taxon>Diutina</taxon>
    </lineage>
</organism>
<dbReference type="Pfam" id="PF12937">
    <property type="entry name" value="F-box-like"/>
    <property type="match status" value="1"/>
</dbReference>
<proteinExistence type="predicted"/>
<dbReference type="CDD" id="cd09917">
    <property type="entry name" value="F-box_SF"/>
    <property type="match status" value="1"/>
</dbReference>
<dbReference type="InterPro" id="IPR032675">
    <property type="entry name" value="LRR_dom_sf"/>
</dbReference>
<evidence type="ECO:0000313" key="2">
    <source>
        <dbReference type="EMBL" id="KAA8906368.1"/>
    </source>
</evidence>
<dbReference type="Gene3D" id="1.20.1280.50">
    <property type="match status" value="1"/>
</dbReference>
<sequence>MADDILALVESTVAEFRQQLNDVVEAQNSRLDELRRQITSGVTSHQPPILPDEIMLEILSYIDQTDCARFCQVSKRANRLGRAKLLRHLVVDSSAPSILSPRYGSTPFYQNYTVVRFQRFLELTLRPNSYLQPSLVKSVVFNRVGLPQKFYRMFNEKFTTTEVIVQQDDPLVAQIPHADAYPTRLQVYPDQWPSVDQFGHCLQYLQINCFGVDIPEILARLAHFDHLHTLSLYRVNSSETSVAPGATLRLRSLSVDGVINAIPLEAIDWSNLRHLHFDYTGDDYANALARKLARLQTLSLQDKTVRAFSDDPNVIDGDEERLTEMRKEFYYGLKCGRSLNMLRVHFRSKPYDLTRVYDLLVKFDDCLQVLDIDFGRYLNPRIWVDLTALPSKIHRGVSESDRDQIDDFHAMCSSEGAFPRLRYLMVYGHSYYQLTKTFGYYISSKAIP</sequence>
<dbReference type="AlphaFoldDB" id="A0A642UVM9"/>
<dbReference type="EMBL" id="SWFT01000035">
    <property type="protein sequence ID" value="KAA8906368.1"/>
    <property type="molecule type" value="Genomic_DNA"/>
</dbReference>
<dbReference type="VEuPathDB" id="FungiDB:DIURU_001106"/>
<comment type="caution">
    <text evidence="2">The sequence shown here is derived from an EMBL/GenBank/DDBJ whole genome shotgun (WGS) entry which is preliminary data.</text>
</comment>
<protein>
    <recommendedName>
        <fullName evidence="1">F-box domain-containing protein</fullName>
    </recommendedName>
</protein>
<dbReference type="Gene3D" id="3.80.10.10">
    <property type="entry name" value="Ribonuclease Inhibitor"/>
    <property type="match status" value="1"/>
</dbReference>
<keyword evidence="3" id="KW-1185">Reference proteome</keyword>
<name>A0A642UVM9_DIURU</name>
<dbReference type="GeneID" id="54779759"/>
<dbReference type="InterPro" id="IPR001810">
    <property type="entry name" value="F-box_dom"/>
</dbReference>
<accession>A0A642UVM9</accession>
<dbReference type="InterPro" id="IPR036047">
    <property type="entry name" value="F-box-like_dom_sf"/>
</dbReference>